<dbReference type="InterPro" id="IPR041581">
    <property type="entry name" value="Glyoxalase_6"/>
</dbReference>
<dbReference type="Gene3D" id="3.10.180.10">
    <property type="entry name" value="2,3-Dihydroxybiphenyl 1,2-Dioxygenase, domain 1"/>
    <property type="match status" value="1"/>
</dbReference>
<dbReference type="EMBL" id="RJSF01000002">
    <property type="protein sequence ID" value="RNM17752.1"/>
    <property type="molecule type" value="Genomic_DNA"/>
</dbReference>
<evidence type="ECO:0000313" key="3">
    <source>
        <dbReference type="Proteomes" id="UP000279994"/>
    </source>
</evidence>
<dbReference type="PANTHER" id="PTHR35908:SF1">
    <property type="entry name" value="CONSERVED PROTEIN"/>
    <property type="match status" value="1"/>
</dbReference>
<gene>
    <name evidence="2" type="ORF">EFL26_00320</name>
</gene>
<reference evidence="2 3" key="1">
    <citation type="submission" date="2018-11" db="EMBL/GenBank/DDBJ databases">
        <authorList>
            <person name="Li F."/>
        </authorList>
    </citation>
    <scope>NUCLEOTIDE SEQUENCE [LARGE SCALE GENOMIC DNA]</scope>
    <source>
        <strain evidence="2 3">Gsoil 818</strain>
    </source>
</reference>
<dbReference type="PROSITE" id="PS51819">
    <property type="entry name" value="VOC"/>
    <property type="match status" value="1"/>
</dbReference>
<sequence length="128" mass="13916">MDGIRGLTGWVGTVLSARDPGALARFYSELLGWEVARESADWVTIRMPGTTHYLAFAIDDHHEAPAWPSRPGEPTMQLHLDLGVTDVDAAVEDAIALGATVASYQPQEDVRVMLDPAGHPFCLYADEP</sequence>
<accession>A0A3N0H069</accession>
<dbReference type="RefSeq" id="WP_123220890.1">
    <property type="nucleotide sequence ID" value="NZ_RJSF01000002.1"/>
</dbReference>
<dbReference type="SUPFAM" id="SSF54593">
    <property type="entry name" value="Glyoxalase/Bleomycin resistance protein/Dihydroxybiphenyl dioxygenase"/>
    <property type="match status" value="1"/>
</dbReference>
<dbReference type="PANTHER" id="PTHR35908">
    <property type="entry name" value="HYPOTHETICAL FUSION PROTEIN"/>
    <property type="match status" value="1"/>
</dbReference>
<feature type="domain" description="VOC" evidence="1">
    <location>
        <begin position="9"/>
        <end position="128"/>
    </location>
</feature>
<protein>
    <submittedName>
        <fullName evidence="2">VOC family protein</fullName>
    </submittedName>
</protein>
<dbReference type="OrthoDB" id="1645442at2"/>
<dbReference type="InterPro" id="IPR029068">
    <property type="entry name" value="Glyas_Bleomycin-R_OHBP_Dase"/>
</dbReference>
<dbReference type="AlphaFoldDB" id="A0A3N0H069"/>
<organism evidence="2 3">
    <name type="scientific">Nocardioides pocheonensis</name>
    <dbReference type="NCBI Taxonomy" id="661485"/>
    <lineage>
        <taxon>Bacteria</taxon>
        <taxon>Bacillati</taxon>
        <taxon>Actinomycetota</taxon>
        <taxon>Actinomycetes</taxon>
        <taxon>Propionibacteriales</taxon>
        <taxon>Nocardioidaceae</taxon>
        <taxon>Nocardioides</taxon>
    </lineage>
</organism>
<dbReference type="InterPro" id="IPR037523">
    <property type="entry name" value="VOC_core"/>
</dbReference>
<evidence type="ECO:0000313" key="2">
    <source>
        <dbReference type="EMBL" id="RNM17752.1"/>
    </source>
</evidence>
<keyword evidence="3" id="KW-1185">Reference proteome</keyword>
<evidence type="ECO:0000259" key="1">
    <source>
        <dbReference type="PROSITE" id="PS51819"/>
    </source>
</evidence>
<dbReference type="Proteomes" id="UP000279994">
    <property type="component" value="Unassembled WGS sequence"/>
</dbReference>
<name>A0A3N0H069_9ACTN</name>
<dbReference type="Pfam" id="PF18029">
    <property type="entry name" value="Glyoxalase_6"/>
    <property type="match status" value="1"/>
</dbReference>
<proteinExistence type="predicted"/>
<comment type="caution">
    <text evidence="2">The sequence shown here is derived from an EMBL/GenBank/DDBJ whole genome shotgun (WGS) entry which is preliminary data.</text>
</comment>